<dbReference type="PANTHER" id="PTHR42945">
    <property type="entry name" value="HISTIDINE BIOSYNTHESIS BIFUNCTIONAL PROTEIN"/>
    <property type="match status" value="1"/>
</dbReference>
<dbReference type="InterPro" id="IPR002496">
    <property type="entry name" value="PRib_AMP_CycHydrolase_dom"/>
</dbReference>
<comment type="pathway">
    <text evidence="2">Amino-acid biosynthesis; L-histidine biosynthesis; L-histidine from 5-phospho-alpha-D-ribose 1-diphosphate: step 3/9.</text>
</comment>
<protein>
    <recommendedName>
        <fullName evidence="3">phosphoribosyl-AMP cyclohydrolase</fullName>
        <ecNumber evidence="3">3.5.4.19</ecNumber>
    </recommendedName>
</protein>
<accession>A0A4R9LVN1</accession>
<dbReference type="UniPathway" id="UPA00031">
    <property type="reaction ID" value="UER00008"/>
</dbReference>
<keyword evidence="9" id="KW-1185">Reference proteome</keyword>
<dbReference type="GO" id="GO:0004635">
    <property type="term" value="F:phosphoribosyl-AMP cyclohydrolase activity"/>
    <property type="evidence" value="ECO:0007669"/>
    <property type="project" value="UniProtKB-EC"/>
</dbReference>
<evidence type="ECO:0000313" key="8">
    <source>
        <dbReference type="EMBL" id="TGN17204.1"/>
    </source>
</evidence>
<dbReference type="Pfam" id="PF01502">
    <property type="entry name" value="PRA-CH"/>
    <property type="match status" value="1"/>
</dbReference>
<evidence type="ECO:0000256" key="1">
    <source>
        <dbReference type="ARBA" id="ARBA00000024"/>
    </source>
</evidence>
<dbReference type="GO" id="GO:0000105">
    <property type="term" value="P:L-histidine biosynthetic process"/>
    <property type="evidence" value="ECO:0007669"/>
    <property type="project" value="UniProtKB-UniPathway"/>
</dbReference>
<dbReference type="EC" id="3.5.4.19" evidence="3"/>
<keyword evidence="4" id="KW-0028">Amino-acid biosynthesis</keyword>
<name>A0A4R9LVN1_9LEPT</name>
<dbReference type="SUPFAM" id="SSF141734">
    <property type="entry name" value="HisI-like"/>
    <property type="match status" value="1"/>
</dbReference>
<keyword evidence="6" id="KW-0368">Histidine biosynthesis</keyword>
<feature type="domain" description="Phosphoribosyl-AMP cyclohydrolase" evidence="7">
    <location>
        <begin position="51"/>
        <end position="124"/>
    </location>
</feature>
<organism evidence="8 9">
    <name type="scientific">Leptospira idonii</name>
    <dbReference type="NCBI Taxonomy" id="1193500"/>
    <lineage>
        <taxon>Bacteria</taxon>
        <taxon>Pseudomonadati</taxon>
        <taxon>Spirochaetota</taxon>
        <taxon>Spirochaetia</taxon>
        <taxon>Leptospirales</taxon>
        <taxon>Leptospiraceae</taxon>
        <taxon>Leptospira</taxon>
    </lineage>
</organism>
<dbReference type="EMBL" id="RQHW01000079">
    <property type="protein sequence ID" value="TGN17204.1"/>
    <property type="molecule type" value="Genomic_DNA"/>
</dbReference>
<dbReference type="Gene3D" id="3.10.20.810">
    <property type="entry name" value="Phosphoribosyl-AMP cyclohydrolase"/>
    <property type="match status" value="1"/>
</dbReference>
<dbReference type="PANTHER" id="PTHR42945:SF1">
    <property type="entry name" value="HISTIDINE BIOSYNTHESIS BIFUNCTIONAL PROTEIN HIS7"/>
    <property type="match status" value="1"/>
</dbReference>
<evidence type="ECO:0000256" key="6">
    <source>
        <dbReference type="ARBA" id="ARBA00023102"/>
    </source>
</evidence>
<evidence type="ECO:0000256" key="2">
    <source>
        <dbReference type="ARBA" id="ARBA00005169"/>
    </source>
</evidence>
<evidence type="ECO:0000256" key="3">
    <source>
        <dbReference type="ARBA" id="ARBA00012721"/>
    </source>
</evidence>
<comment type="catalytic activity">
    <reaction evidence="1">
        <text>1-(5-phospho-beta-D-ribosyl)-5'-AMP + H2O = 1-(5-phospho-beta-D-ribosyl)-5-[(5-phospho-beta-D-ribosylamino)methylideneamino]imidazole-4-carboxamide</text>
        <dbReference type="Rhea" id="RHEA:20049"/>
        <dbReference type="ChEBI" id="CHEBI:15377"/>
        <dbReference type="ChEBI" id="CHEBI:58435"/>
        <dbReference type="ChEBI" id="CHEBI:59457"/>
        <dbReference type="EC" id="3.5.4.19"/>
    </reaction>
</comment>
<reference evidence="8" key="1">
    <citation type="journal article" date="2019" name="PLoS Negl. Trop. Dis.">
        <title>Revisiting the worldwide diversity of Leptospira species in the environment.</title>
        <authorList>
            <person name="Vincent A.T."/>
            <person name="Schiettekatte O."/>
            <person name="Bourhy P."/>
            <person name="Veyrier F.J."/>
            <person name="Picardeau M."/>
        </authorList>
    </citation>
    <scope>NUCLEOTIDE SEQUENCE [LARGE SCALE GENOMIC DNA]</scope>
    <source>
        <strain evidence="8">201300427</strain>
    </source>
</reference>
<comment type="caution">
    <text evidence="8">The sequence shown here is derived from an EMBL/GenBank/DDBJ whole genome shotgun (WGS) entry which is preliminary data.</text>
</comment>
<evidence type="ECO:0000256" key="5">
    <source>
        <dbReference type="ARBA" id="ARBA00022801"/>
    </source>
</evidence>
<dbReference type="InterPro" id="IPR038019">
    <property type="entry name" value="PRib_AMP_CycHydrolase_sf"/>
</dbReference>
<dbReference type="OrthoDB" id="9795769at2"/>
<evidence type="ECO:0000256" key="4">
    <source>
        <dbReference type="ARBA" id="ARBA00022605"/>
    </source>
</evidence>
<keyword evidence="5 8" id="KW-0378">Hydrolase</keyword>
<evidence type="ECO:0000259" key="7">
    <source>
        <dbReference type="Pfam" id="PF01502"/>
    </source>
</evidence>
<sequence>MTNGNIKTDSWTSIWKSGSFSVDAAELESLLEKAPDMFPFLALDENDKELMLAWGKISSLREAIVSGHGTYYSRSRNKPWVKGEESGHLQNLNEILISLDPFYVLYKTKQIGAACHTGYYSCFFRQILSNEEVKFVYKDKVEGLK</sequence>
<dbReference type="AlphaFoldDB" id="A0A4R9LVN1"/>
<evidence type="ECO:0000313" key="9">
    <source>
        <dbReference type="Proteomes" id="UP000298058"/>
    </source>
</evidence>
<gene>
    <name evidence="8" type="ORF">EHS15_18055</name>
</gene>
<proteinExistence type="predicted"/>
<dbReference type="Proteomes" id="UP000298058">
    <property type="component" value="Unassembled WGS sequence"/>
</dbReference>